<dbReference type="InterPro" id="IPR051636">
    <property type="entry name" value="Plant_LTP/defense-related"/>
</dbReference>
<dbReference type="InterPro" id="IPR027923">
    <property type="entry name" value="Hydrophob_seed_dom"/>
</dbReference>
<proteinExistence type="predicted"/>
<gene>
    <name evidence="3" type="ORF">RJ639_001983</name>
</gene>
<feature type="compositionally biased region" description="Polar residues" evidence="1">
    <location>
        <begin position="92"/>
        <end position="105"/>
    </location>
</feature>
<reference evidence="3" key="1">
    <citation type="submission" date="2022-12" db="EMBL/GenBank/DDBJ databases">
        <title>Draft genome assemblies for two species of Escallonia (Escalloniales).</title>
        <authorList>
            <person name="Chanderbali A."/>
            <person name="Dervinis C."/>
            <person name="Anghel I."/>
            <person name="Soltis D."/>
            <person name="Soltis P."/>
            <person name="Zapata F."/>
        </authorList>
    </citation>
    <scope>NUCLEOTIDE SEQUENCE</scope>
    <source>
        <strain evidence="3">UCBG64.0493</strain>
        <tissue evidence="3">Leaf</tissue>
    </source>
</reference>
<protein>
    <recommendedName>
        <fullName evidence="2">Hydrophobic seed protein domain-containing protein</fullName>
    </recommendedName>
</protein>
<dbReference type="SUPFAM" id="SSF47699">
    <property type="entry name" value="Bifunctional inhibitor/lipid-transfer protein/seed storage 2S albumin"/>
    <property type="match status" value="1"/>
</dbReference>
<dbReference type="Gene3D" id="1.10.110.10">
    <property type="entry name" value="Plant lipid-transfer and hydrophobic proteins"/>
    <property type="match status" value="1"/>
</dbReference>
<sequence>MVQVTHQVLGGLVHIGLGNRVENICCQVIQDLLELEATICLCTAISLKLLNLNIFIPLALQVLFLDRFPHIEQHEFEKRNNFETGLSLGGRTRQNASRTVSMQSDLRSRLDTQCPANKTKQI</sequence>
<dbReference type="Proteomes" id="UP001188597">
    <property type="component" value="Unassembled WGS sequence"/>
</dbReference>
<name>A0AA88XBP7_9ASTE</name>
<dbReference type="AlphaFoldDB" id="A0AA88XBP7"/>
<evidence type="ECO:0000259" key="2">
    <source>
        <dbReference type="Pfam" id="PF14547"/>
    </source>
</evidence>
<dbReference type="EMBL" id="JAVXUP010000006">
    <property type="protein sequence ID" value="KAK3043404.1"/>
    <property type="molecule type" value="Genomic_DNA"/>
</dbReference>
<feature type="domain" description="Hydrophobic seed protein" evidence="2">
    <location>
        <begin position="4"/>
        <end position="64"/>
    </location>
</feature>
<keyword evidence="4" id="KW-1185">Reference proteome</keyword>
<dbReference type="InterPro" id="IPR036312">
    <property type="entry name" value="Bifun_inhib/LTP/seed_sf"/>
</dbReference>
<comment type="caution">
    <text evidence="3">The sequence shown here is derived from an EMBL/GenBank/DDBJ whole genome shotgun (WGS) entry which is preliminary data.</text>
</comment>
<evidence type="ECO:0000313" key="4">
    <source>
        <dbReference type="Proteomes" id="UP001188597"/>
    </source>
</evidence>
<evidence type="ECO:0000313" key="3">
    <source>
        <dbReference type="EMBL" id="KAK3043404.1"/>
    </source>
</evidence>
<dbReference type="Pfam" id="PF14547">
    <property type="entry name" value="Hydrophob_seed"/>
    <property type="match status" value="1"/>
</dbReference>
<dbReference type="PANTHER" id="PTHR31731">
    <property type="match status" value="1"/>
</dbReference>
<organism evidence="3 4">
    <name type="scientific">Escallonia herrerae</name>
    <dbReference type="NCBI Taxonomy" id="1293975"/>
    <lineage>
        <taxon>Eukaryota</taxon>
        <taxon>Viridiplantae</taxon>
        <taxon>Streptophyta</taxon>
        <taxon>Embryophyta</taxon>
        <taxon>Tracheophyta</taxon>
        <taxon>Spermatophyta</taxon>
        <taxon>Magnoliopsida</taxon>
        <taxon>eudicotyledons</taxon>
        <taxon>Gunneridae</taxon>
        <taxon>Pentapetalae</taxon>
        <taxon>asterids</taxon>
        <taxon>campanulids</taxon>
        <taxon>Escalloniales</taxon>
        <taxon>Escalloniaceae</taxon>
        <taxon>Escallonia</taxon>
    </lineage>
</organism>
<feature type="region of interest" description="Disordered" evidence="1">
    <location>
        <begin position="87"/>
        <end position="106"/>
    </location>
</feature>
<accession>A0AA88XBP7</accession>
<evidence type="ECO:0000256" key="1">
    <source>
        <dbReference type="SAM" id="MobiDB-lite"/>
    </source>
</evidence>